<name>A0A1G6KDJ4_9PSEU</name>
<keyword evidence="1" id="KW-0812">Transmembrane</keyword>
<keyword evidence="1" id="KW-1133">Transmembrane helix</keyword>
<feature type="transmembrane region" description="Helical" evidence="1">
    <location>
        <begin position="35"/>
        <end position="54"/>
    </location>
</feature>
<evidence type="ECO:0000256" key="1">
    <source>
        <dbReference type="SAM" id="Phobius"/>
    </source>
</evidence>
<proteinExistence type="predicted"/>
<dbReference type="Proteomes" id="UP000199501">
    <property type="component" value="Unassembled WGS sequence"/>
</dbReference>
<keyword evidence="1" id="KW-0472">Membrane</keyword>
<keyword evidence="3" id="KW-1185">Reference proteome</keyword>
<dbReference type="EMBL" id="FMZZ01000001">
    <property type="protein sequence ID" value="SDC28635.1"/>
    <property type="molecule type" value="Genomic_DNA"/>
</dbReference>
<dbReference type="RefSeq" id="WP_091448220.1">
    <property type="nucleotide sequence ID" value="NZ_FMZZ01000001.1"/>
</dbReference>
<dbReference type="AlphaFoldDB" id="A0A1G6KDJ4"/>
<accession>A0A1G6KDJ4</accession>
<feature type="transmembrane region" description="Helical" evidence="1">
    <location>
        <begin position="12"/>
        <end position="29"/>
    </location>
</feature>
<sequence length="81" mass="8804">MTARTLDRRPVRWLLASILVIAALVNTYIAFAEGVIWPAPLALLWIGIAAALLAPRTDDPLTLEELEIPAPAEQRTHPAPA</sequence>
<reference evidence="3" key="1">
    <citation type="submission" date="2016-10" db="EMBL/GenBank/DDBJ databases">
        <authorList>
            <person name="Varghese N."/>
            <person name="Submissions S."/>
        </authorList>
    </citation>
    <scope>NUCLEOTIDE SEQUENCE [LARGE SCALE GENOMIC DNA]</scope>
    <source>
        <strain evidence="3">IBRC-M 10403</strain>
    </source>
</reference>
<dbReference type="STRING" id="1271860.SAMN05216174_101832"/>
<gene>
    <name evidence="2" type="ORF">SAMN05216174_101832</name>
</gene>
<evidence type="ECO:0000313" key="2">
    <source>
        <dbReference type="EMBL" id="SDC28635.1"/>
    </source>
</evidence>
<evidence type="ECO:0000313" key="3">
    <source>
        <dbReference type="Proteomes" id="UP000199501"/>
    </source>
</evidence>
<organism evidence="2 3">
    <name type="scientific">Actinokineospora iranica</name>
    <dbReference type="NCBI Taxonomy" id="1271860"/>
    <lineage>
        <taxon>Bacteria</taxon>
        <taxon>Bacillati</taxon>
        <taxon>Actinomycetota</taxon>
        <taxon>Actinomycetes</taxon>
        <taxon>Pseudonocardiales</taxon>
        <taxon>Pseudonocardiaceae</taxon>
        <taxon>Actinokineospora</taxon>
    </lineage>
</organism>
<protein>
    <submittedName>
        <fullName evidence="2">Uncharacterized protein</fullName>
    </submittedName>
</protein>